<evidence type="ECO:0000313" key="1">
    <source>
        <dbReference type="EMBL" id="CAF2157999.1"/>
    </source>
</evidence>
<protein>
    <submittedName>
        <fullName evidence="1">(rape) hypothetical protein</fullName>
    </submittedName>
</protein>
<gene>
    <name evidence="1" type="ORF">DARMORV10_A07P06040.1</name>
</gene>
<dbReference type="AlphaFoldDB" id="A0A816YIP6"/>
<proteinExistence type="predicted"/>
<sequence length="154" mass="18259">MEDMKIGLEAKMGGNLLGVQATNSRFTLNSTRHTQVHIIDPLNNRLYMDFKNIHEIPHMNHMDRNCPIDIIRVVFNTKSHFDDLARPKMVFYIRDNIKTFTKLIYAGYFGLPELWLETDGRLSDFRFNPLLPEVEEFSQSVNNSDPYFWFYLMY</sequence>
<reference evidence="1" key="1">
    <citation type="submission" date="2021-01" db="EMBL/GenBank/DDBJ databases">
        <authorList>
            <consortium name="Genoscope - CEA"/>
            <person name="William W."/>
        </authorList>
    </citation>
    <scope>NUCLEOTIDE SEQUENCE</scope>
</reference>
<accession>A0A816YIP6</accession>
<organism evidence="1">
    <name type="scientific">Brassica napus</name>
    <name type="common">Rape</name>
    <dbReference type="NCBI Taxonomy" id="3708"/>
    <lineage>
        <taxon>Eukaryota</taxon>
        <taxon>Viridiplantae</taxon>
        <taxon>Streptophyta</taxon>
        <taxon>Embryophyta</taxon>
        <taxon>Tracheophyta</taxon>
        <taxon>Spermatophyta</taxon>
        <taxon>Magnoliopsida</taxon>
        <taxon>eudicotyledons</taxon>
        <taxon>Gunneridae</taxon>
        <taxon>Pentapetalae</taxon>
        <taxon>rosids</taxon>
        <taxon>malvids</taxon>
        <taxon>Brassicales</taxon>
        <taxon>Brassicaceae</taxon>
        <taxon>Brassiceae</taxon>
        <taxon>Brassica</taxon>
    </lineage>
</organism>
<dbReference type="Proteomes" id="UP001295469">
    <property type="component" value="Chromosome A07"/>
</dbReference>
<name>A0A816YIP6_BRANA</name>
<dbReference type="EMBL" id="HG994361">
    <property type="protein sequence ID" value="CAF2157999.1"/>
    <property type="molecule type" value="Genomic_DNA"/>
</dbReference>